<keyword evidence="4" id="KW-0001">2Fe-2S</keyword>
<keyword evidence="9" id="KW-0411">Iron-sulfur</keyword>
<keyword evidence="10" id="KW-1015">Disulfide bond</keyword>
<accession>A0A0V1BT12</accession>
<dbReference type="InterPro" id="IPR050127">
    <property type="entry name" value="Serine_Proteases_S1"/>
</dbReference>
<keyword evidence="11" id="KW-0676">Redox-active center</keyword>
<dbReference type="PROSITE" id="PS00134">
    <property type="entry name" value="TRYPSIN_HIS"/>
    <property type="match status" value="1"/>
</dbReference>
<evidence type="ECO:0000256" key="2">
    <source>
        <dbReference type="ARBA" id="ARBA00022525"/>
    </source>
</evidence>
<keyword evidence="6 14" id="KW-0378">Hydrolase</keyword>
<name>A0A0V1BT12_TRISP</name>
<dbReference type="CDD" id="cd00190">
    <property type="entry name" value="Tryp_SPc"/>
    <property type="match status" value="1"/>
</dbReference>
<feature type="region of interest" description="Disordered" evidence="15">
    <location>
        <begin position="290"/>
        <end position="399"/>
    </location>
</feature>
<dbReference type="InterPro" id="IPR036249">
    <property type="entry name" value="Thioredoxin-like_sf"/>
</dbReference>
<dbReference type="InterPro" id="IPR033658">
    <property type="entry name" value="GRX_PICOT-like"/>
</dbReference>
<evidence type="ECO:0000256" key="9">
    <source>
        <dbReference type="ARBA" id="ARBA00023014"/>
    </source>
</evidence>
<dbReference type="InterPro" id="IPR009003">
    <property type="entry name" value="Peptidase_S1_PA"/>
</dbReference>
<evidence type="ECO:0000256" key="1">
    <source>
        <dbReference type="ARBA" id="ARBA00004613"/>
    </source>
</evidence>
<dbReference type="SUPFAM" id="SSF50494">
    <property type="entry name" value="Trypsin-like serine proteases"/>
    <property type="match status" value="1"/>
</dbReference>
<dbReference type="PROSITE" id="PS51354">
    <property type="entry name" value="GLUTAREDOXIN_2"/>
    <property type="match status" value="1"/>
</dbReference>
<proteinExistence type="predicted"/>
<dbReference type="InterPro" id="IPR001314">
    <property type="entry name" value="Peptidase_S1A"/>
</dbReference>
<dbReference type="AlphaFoldDB" id="A0A0V1BT12"/>
<protein>
    <recommendedName>
        <fullName evidence="12">Glutaredoxin-related protein 5, mitochondrial</fullName>
    </recommendedName>
    <alternativeName>
        <fullName evidence="13">Monothiol glutaredoxin-5</fullName>
    </alternativeName>
</protein>
<evidence type="ECO:0000256" key="8">
    <source>
        <dbReference type="ARBA" id="ARBA00023004"/>
    </source>
</evidence>
<dbReference type="InterPro" id="IPR004480">
    <property type="entry name" value="Monothiol_GRX-rel"/>
</dbReference>
<dbReference type="InterPro" id="IPR043504">
    <property type="entry name" value="Peptidase_S1_PA_chymotrypsin"/>
</dbReference>
<dbReference type="InterPro" id="IPR018114">
    <property type="entry name" value="TRYPSIN_HIS"/>
</dbReference>
<evidence type="ECO:0000256" key="7">
    <source>
        <dbReference type="ARBA" id="ARBA00022825"/>
    </source>
</evidence>
<feature type="domain" description="Peptidase S1" evidence="17">
    <location>
        <begin position="47"/>
        <end position="288"/>
    </location>
</feature>
<evidence type="ECO:0000256" key="4">
    <source>
        <dbReference type="ARBA" id="ARBA00022714"/>
    </source>
</evidence>
<evidence type="ECO:0000313" key="18">
    <source>
        <dbReference type="EMBL" id="KRY40297.1"/>
    </source>
</evidence>
<dbReference type="GO" id="GO:0006508">
    <property type="term" value="P:proteolysis"/>
    <property type="evidence" value="ECO:0007669"/>
    <property type="project" value="UniProtKB-KW"/>
</dbReference>
<evidence type="ECO:0000256" key="12">
    <source>
        <dbReference type="ARBA" id="ARBA00067456"/>
    </source>
</evidence>
<reference evidence="18 19" key="1">
    <citation type="submission" date="2015-01" db="EMBL/GenBank/DDBJ databases">
        <title>Evolution of Trichinella species and genotypes.</title>
        <authorList>
            <person name="Korhonen P.K."/>
            <person name="Edoardo P."/>
            <person name="Giuseppe L.R."/>
            <person name="Gasser R.B."/>
        </authorList>
    </citation>
    <scope>NUCLEOTIDE SEQUENCE [LARGE SCALE GENOMIC DNA]</scope>
    <source>
        <strain evidence="18">ISS3</strain>
    </source>
</reference>
<dbReference type="GO" id="GO:0051537">
    <property type="term" value="F:2 iron, 2 sulfur cluster binding"/>
    <property type="evidence" value="ECO:0007669"/>
    <property type="project" value="UniProtKB-KW"/>
</dbReference>
<dbReference type="PRINTS" id="PR00722">
    <property type="entry name" value="CHYMOTRYPSIN"/>
</dbReference>
<evidence type="ECO:0000259" key="17">
    <source>
        <dbReference type="PROSITE" id="PS50240"/>
    </source>
</evidence>
<keyword evidence="5" id="KW-0479">Metal-binding</keyword>
<dbReference type="SMART" id="SM00020">
    <property type="entry name" value="Tryp_SPc"/>
    <property type="match status" value="1"/>
</dbReference>
<dbReference type="EMBL" id="JYDH01000013">
    <property type="protein sequence ID" value="KRY40297.1"/>
    <property type="molecule type" value="Genomic_DNA"/>
</dbReference>
<evidence type="ECO:0000256" key="14">
    <source>
        <dbReference type="RuleBase" id="RU363034"/>
    </source>
</evidence>
<dbReference type="Gene3D" id="3.40.30.10">
    <property type="entry name" value="Glutaredoxin"/>
    <property type="match status" value="1"/>
</dbReference>
<evidence type="ECO:0000256" key="13">
    <source>
        <dbReference type="ARBA" id="ARBA00076083"/>
    </source>
</evidence>
<keyword evidence="3 14" id="KW-0645">Protease</keyword>
<dbReference type="FunFam" id="2.40.10.10:FF:000003">
    <property type="entry name" value="Transmembrane serine protease 3"/>
    <property type="match status" value="1"/>
</dbReference>
<dbReference type="Pfam" id="PF00089">
    <property type="entry name" value="Trypsin"/>
    <property type="match status" value="1"/>
</dbReference>
<dbReference type="Pfam" id="PF00462">
    <property type="entry name" value="Glutaredoxin"/>
    <property type="match status" value="1"/>
</dbReference>
<dbReference type="InParanoid" id="A0A0V1BT12"/>
<evidence type="ECO:0000256" key="11">
    <source>
        <dbReference type="ARBA" id="ARBA00023284"/>
    </source>
</evidence>
<dbReference type="InterPro" id="IPR002109">
    <property type="entry name" value="Glutaredoxin"/>
</dbReference>
<dbReference type="NCBIfam" id="TIGR00365">
    <property type="entry name" value="Grx4 family monothiol glutaredoxin"/>
    <property type="match status" value="1"/>
</dbReference>
<comment type="subcellular location">
    <subcellularLocation>
        <location evidence="1">Secreted</location>
    </subcellularLocation>
</comment>
<dbReference type="Gene3D" id="2.40.10.10">
    <property type="entry name" value="Trypsin-like serine proteases"/>
    <property type="match status" value="1"/>
</dbReference>
<dbReference type="Proteomes" id="UP000054776">
    <property type="component" value="Unassembled WGS sequence"/>
</dbReference>
<dbReference type="GO" id="GO:0004252">
    <property type="term" value="F:serine-type endopeptidase activity"/>
    <property type="evidence" value="ECO:0007669"/>
    <property type="project" value="InterPro"/>
</dbReference>
<evidence type="ECO:0000256" key="15">
    <source>
        <dbReference type="SAM" id="MobiDB-lite"/>
    </source>
</evidence>
<dbReference type="GO" id="GO:0046872">
    <property type="term" value="F:metal ion binding"/>
    <property type="evidence" value="ECO:0007669"/>
    <property type="project" value="UniProtKB-KW"/>
</dbReference>
<evidence type="ECO:0000256" key="5">
    <source>
        <dbReference type="ARBA" id="ARBA00022723"/>
    </source>
</evidence>
<dbReference type="PANTHER" id="PTHR24264:SF65">
    <property type="entry name" value="SRCR DOMAIN-CONTAINING PROTEIN"/>
    <property type="match status" value="1"/>
</dbReference>
<dbReference type="PROSITE" id="PS00135">
    <property type="entry name" value="TRYPSIN_SER"/>
    <property type="match status" value="1"/>
</dbReference>
<dbReference type="SUPFAM" id="SSF52833">
    <property type="entry name" value="Thioredoxin-like"/>
    <property type="match status" value="1"/>
</dbReference>
<feature type="chain" id="PRO_5006875458" description="Glutaredoxin-related protein 5, mitochondrial" evidence="16">
    <location>
        <begin position="29"/>
        <end position="556"/>
    </location>
</feature>
<dbReference type="CDD" id="cd03028">
    <property type="entry name" value="GRX_PICOT_like"/>
    <property type="match status" value="1"/>
</dbReference>
<evidence type="ECO:0000256" key="10">
    <source>
        <dbReference type="ARBA" id="ARBA00023157"/>
    </source>
</evidence>
<feature type="compositionally biased region" description="Low complexity" evidence="15">
    <location>
        <begin position="319"/>
        <end position="384"/>
    </location>
</feature>
<dbReference type="InterPro" id="IPR033116">
    <property type="entry name" value="TRYPSIN_SER"/>
</dbReference>
<feature type="compositionally biased region" description="Polar residues" evidence="15">
    <location>
        <begin position="309"/>
        <end position="318"/>
    </location>
</feature>
<dbReference type="PANTHER" id="PTHR24264">
    <property type="entry name" value="TRYPSIN-RELATED"/>
    <property type="match status" value="1"/>
</dbReference>
<keyword evidence="2" id="KW-0964">Secreted</keyword>
<evidence type="ECO:0000256" key="16">
    <source>
        <dbReference type="SAM" id="SignalP"/>
    </source>
</evidence>
<comment type="caution">
    <text evidence="18">The sequence shown here is derived from an EMBL/GenBank/DDBJ whole genome shotgun (WGS) entry which is preliminary data.</text>
</comment>
<evidence type="ECO:0000256" key="3">
    <source>
        <dbReference type="ARBA" id="ARBA00022670"/>
    </source>
</evidence>
<dbReference type="OrthoDB" id="415696at2759"/>
<keyword evidence="16" id="KW-0732">Signal</keyword>
<keyword evidence="8" id="KW-0408">Iron</keyword>
<dbReference type="STRING" id="6334.A0A0V1BT12"/>
<keyword evidence="19" id="KW-1185">Reference proteome</keyword>
<sequence>MIRRLFQYTSMTFAWILLFLSAASPSLGEFECGVPHFKPYIWKSGRIVGGTDVRPHSHPWQIQLLKSETGGYSSLCGGSLVHFGEPSNGTRFVLTAAHCITTSNMYPRTSRFTVVTGAHNIKMHEKEKKRIPITSYYVQHWNPVMTTNDIALLRLAETVYYNKYTRPVCLPEPNEELTPGDICVVTGWGDTTENGTTSNTLKQVDVKIMKKGTCANVRSEVITFCAGAMEGGKDSCQGDSGGPLICKKNGKSVQFGVVSYGTGCARKGYPGVYAKVPSYVTWLNKAAKELENSPEGTVKWASKEDSPVDLSTTSRPTNPYTGSRPTSPSSGSRPTYPSSGSRPTSPSSGSRPTYPSSGSRPTSPSSGSRPTYPSSGSRPTYPYTGSRPTPQKPVFPSYQKYPPAVQKYIDSLPSGTQGTLEYTVTQNGVTTTTYYHFSKTLLHNCFSSMSRTDVEKLVNSHKVVVFMKGIPEQPLCGFSNLVVQILKMHEVPFQAYNVLEDESLRQGIKDYTDWQTIPQVFVNGKFIGGADILLEMHKNRELEKVWQENGVKKESV</sequence>
<evidence type="ECO:0000256" key="6">
    <source>
        <dbReference type="ARBA" id="ARBA00022801"/>
    </source>
</evidence>
<dbReference type="PROSITE" id="PS50240">
    <property type="entry name" value="TRYPSIN_DOM"/>
    <property type="match status" value="1"/>
</dbReference>
<dbReference type="SMR" id="A0A0V1BT12"/>
<keyword evidence="7 14" id="KW-0720">Serine protease</keyword>
<dbReference type="eggNOG" id="KOG3627">
    <property type="taxonomic scope" value="Eukaryota"/>
</dbReference>
<dbReference type="InterPro" id="IPR001254">
    <property type="entry name" value="Trypsin_dom"/>
</dbReference>
<dbReference type="GO" id="GO:0005615">
    <property type="term" value="C:extracellular space"/>
    <property type="evidence" value="ECO:0007669"/>
    <property type="project" value="TreeGrafter"/>
</dbReference>
<dbReference type="FunFam" id="3.40.30.10:FF:000005">
    <property type="entry name" value="Glutaredoxin 5"/>
    <property type="match status" value="1"/>
</dbReference>
<organism evidence="18 19">
    <name type="scientific">Trichinella spiralis</name>
    <name type="common">Trichina worm</name>
    <dbReference type="NCBI Taxonomy" id="6334"/>
    <lineage>
        <taxon>Eukaryota</taxon>
        <taxon>Metazoa</taxon>
        <taxon>Ecdysozoa</taxon>
        <taxon>Nematoda</taxon>
        <taxon>Enoplea</taxon>
        <taxon>Dorylaimia</taxon>
        <taxon>Trichinellida</taxon>
        <taxon>Trichinellidae</taxon>
        <taxon>Trichinella</taxon>
    </lineage>
</organism>
<evidence type="ECO:0000313" key="19">
    <source>
        <dbReference type="Proteomes" id="UP000054776"/>
    </source>
</evidence>
<feature type="signal peptide" evidence="16">
    <location>
        <begin position="1"/>
        <end position="28"/>
    </location>
</feature>
<gene>
    <name evidence="18" type="primary">CTRC</name>
    <name evidence="18" type="ORF">T01_12234</name>
</gene>